<dbReference type="EMBL" id="MU839045">
    <property type="protein sequence ID" value="KAK1761953.1"/>
    <property type="molecule type" value="Genomic_DNA"/>
</dbReference>
<dbReference type="GO" id="GO:0004497">
    <property type="term" value="F:monooxygenase activity"/>
    <property type="evidence" value="ECO:0007669"/>
    <property type="project" value="InterPro"/>
</dbReference>
<dbReference type="Gene3D" id="1.10.630.10">
    <property type="entry name" value="Cytochrome P450"/>
    <property type="match status" value="1"/>
</dbReference>
<evidence type="ECO:0000256" key="2">
    <source>
        <dbReference type="ARBA" id="ARBA00022723"/>
    </source>
</evidence>
<keyword evidence="5" id="KW-0472">Membrane</keyword>
<reference evidence="6" key="1">
    <citation type="submission" date="2023-06" db="EMBL/GenBank/DDBJ databases">
        <title>Genome-scale phylogeny and comparative genomics of the fungal order Sordariales.</title>
        <authorList>
            <consortium name="Lawrence Berkeley National Laboratory"/>
            <person name="Hensen N."/>
            <person name="Bonometti L."/>
            <person name="Westerberg I."/>
            <person name="Brannstrom I.O."/>
            <person name="Guillou S."/>
            <person name="Cros-Aarteil S."/>
            <person name="Calhoun S."/>
            <person name="Haridas S."/>
            <person name="Kuo A."/>
            <person name="Mondo S."/>
            <person name="Pangilinan J."/>
            <person name="Riley R."/>
            <person name="Labutti K."/>
            <person name="Andreopoulos B."/>
            <person name="Lipzen A."/>
            <person name="Chen C."/>
            <person name="Yanf M."/>
            <person name="Daum C."/>
            <person name="Ng V."/>
            <person name="Clum A."/>
            <person name="Steindorff A."/>
            <person name="Ohm R."/>
            <person name="Martin F."/>
            <person name="Silar P."/>
            <person name="Natvig D."/>
            <person name="Lalanne C."/>
            <person name="Gautier V."/>
            <person name="Ament-Velasquez S.L."/>
            <person name="Kruys A."/>
            <person name="Hutchinson M.I."/>
            <person name="Powell A.J."/>
            <person name="Barry K."/>
            <person name="Miller A.N."/>
            <person name="Grigoriev I.V."/>
            <person name="Debuchy R."/>
            <person name="Gladieux P."/>
            <person name="Thoren M.H."/>
            <person name="Johannesson H."/>
        </authorList>
    </citation>
    <scope>NUCLEOTIDE SEQUENCE</scope>
    <source>
        <strain evidence="6">8032-3</strain>
    </source>
</reference>
<comment type="cofactor">
    <cofactor evidence="4">
        <name>heme</name>
        <dbReference type="ChEBI" id="CHEBI:30413"/>
    </cofactor>
</comment>
<dbReference type="PANTHER" id="PTHR24305:SF78">
    <property type="entry name" value="P450, PUTATIVE (EUROFUNG)-RELATED"/>
    <property type="match status" value="1"/>
</dbReference>
<dbReference type="InterPro" id="IPR002401">
    <property type="entry name" value="Cyt_P450_E_grp-I"/>
</dbReference>
<sequence length="558" mass="62501">MATLSSALDSSWEVTAGVSLLLGVVAHLTVRPFEIDSRAWTLLFSYLGVLAMLLVNFVKAGGFTILDGLLRTIMVANAFSVGLACSTLLYRAFFHRLHRFPGPFPAKLSRFYAMSKAAKNLQANIDIQRLHEKYGDFVRVGPREISINRLSAIHAIYEHPTQCTRSPWYSQVSDDVSKISINSTRDVKLHKLRKRAWERGLGFRALAVYKPRVEAKVDLLLSQIEACKGMSIDMTKYAMFFGFDVMGDVGFSKDFHMLESGHEHAAIRGLHDNMAAVGVLGTVPWLMSMLSKIPGATGSYSRFTDWCGQELKTKRLVVASEKATLGDQEPQDVMSWLLRAEDEQDQSAPPGEGAFQEDSRLMIIAGSDTTSAALANSLYFLTKNPACYRKLQQLVQAEFPGGEKDWAYEKVKTIAYLDYIIQETLRLKPSVPAGLSRLTPPTGLQIDGVFVPGDTIVSVPAYTVHRDPRYWDNATEFMPERWERVSPEKAPWIPFTRGQFSCPGRNLAIMELRMVLSRIALRYTISFPPGYDGEMFDKEAKDTFTLSLPPLHLNFTLN</sequence>
<keyword evidence="3 4" id="KW-0408">Iron</keyword>
<dbReference type="AlphaFoldDB" id="A0AAJ0FG20"/>
<dbReference type="PRINTS" id="PR00385">
    <property type="entry name" value="P450"/>
</dbReference>
<dbReference type="GeneID" id="85312548"/>
<dbReference type="PANTHER" id="PTHR24305">
    <property type="entry name" value="CYTOCHROME P450"/>
    <property type="match status" value="1"/>
</dbReference>
<organism evidence="6 7">
    <name type="scientific">Phialemonium atrogriseum</name>
    <dbReference type="NCBI Taxonomy" id="1093897"/>
    <lineage>
        <taxon>Eukaryota</taxon>
        <taxon>Fungi</taxon>
        <taxon>Dikarya</taxon>
        <taxon>Ascomycota</taxon>
        <taxon>Pezizomycotina</taxon>
        <taxon>Sordariomycetes</taxon>
        <taxon>Sordariomycetidae</taxon>
        <taxon>Cephalothecales</taxon>
        <taxon>Cephalothecaceae</taxon>
        <taxon>Phialemonium</taxon>
    </lineage>
</organism>
<feature type="binding site" description="axial binding residue" evidence="4">
    <location>
        <position position="502"/>
    </location>
    <ligand>
        <name>heme</name>
        <dbReference type="ChEBI" id="CHEBI:30413"/>
    </ligand>
    <ligandPart>
        <name>Fe</name>
        <dbReference type="ChEBI" id="CHEBI:18248"/>
    </ligandPart>
</feature>
<evidence type="ECO:0000313" key="6">
    <source>
        <dbReference type="EMBL" id="KAK1761953.1"/>
    </source>
</evidence>
<dbReference type="RefSeq" id="XP_060278166.1">
    <property type="nucleotide sequence ID" value="XM_060429361.1"/>
</dbReference>
<proteinExistence type="predicted"/>
<evidence type="ECO:0000256" key="4">
    <source>
        <dbReference type="PIRSR" id="PIRSR602401-1"/>
    </source>
</evidence>
<dbReference type="Pfam" id="PF00067">
    <property type="entry name" value="p450"/>
    <property type="match status" value="1"/>
</dbReference>
<evidence type="ECO:0000256" key="1">
    <source>
        <dbReference type="ARBA" id="ARBA00022617"/>
    </source>
</evidence>
<evidence type="ECO:0000256" key="3">
    <source>
        <dbReference type="ARBA" id="ARBA00023004"/>
    </source>
</evidence>
<protein>
    <submittedName>
        <fullName evidence="6">Cytochrome P450</fullName>
    </submittedName>
</protein>
<accession>A0AAJ0FG20</accession>
<dbReference type="InterPro" id="IPR001128">
    <property type="entry name" value="Cyt_P450"/>
</dbReference>
<dbReference type="PRINTS" id="PR00463">
    <property type="entry name" value="EP450I"/>
</dbReference>
<keyword evidence="1 4" id="KW-0349">Heme</keyword>
<dbReference type="GO" id="GO:0016705">
    <property type="term" value="F:oxidoreductase activity, acting on paired donors, with incorporation or reduction of molecular oxygen"/>
    <property type="evidence" value="ECO:0007669"/>
    <property type="project" value="InterPro"/>
</dbReference>
<keyword evidence="2 4" id="KW-0479">Metal-binding</keyword>
<gene>
    <name evidence="6" type="ORF">QBC33DRAFT_553026</name>
</gene>
<name>A0AAJ0FG20_9PEZI</name>
<evidence type="ECO:0000313" key="7">
    <source>
        <dbReference type="Proteomes" id="UP001244011"/>
    </source>
</evidence>
<evidence type="ECO:0000256" key="5">
    <source>
        <dbReference type="SAM" id="Phobius"/>
    </source>
</evidence>
<dbReference type="GO" id="GO:0005506">
    <property type="term" value="F:iron ion binding"/>
    <property type="evidence" value="ECO:0007669"/>
    <property type="project" value="InterPro"/>
</dbReference>
<dbReference type="InterPro" id="IPR036396">
    <property type="entry name" value="Cyt_P450_sf"/>
</dbReference>
<feature type="transmembrane region" description="Helical" evidence="5">
    <location>
        <begin position="42"/>
        <end position="63"/>
    </location>
</feature>
<dbReference type="CDD" id="cd11061">
    <property type="entry name" value="CYP67-like"/>
    <property type="match status" value="1"/>
</dbReference>
<feature type="transmembrane region" description="Helical" evidence="5">
    <location>
        <begin position="69"/>
        <end position="90"/>
    </location>
</feature>
<dbReference type="GO" id="GO:0020037">
    <property type="term" value="F:heme binding"/>
    <property type="evidence" value="ECO:0007669"/>
    <property type="project" value="InterPro"/>
</dbReference>
<dbReference type="Proteomes" id="UP001244011">
    <property type="component" value="Unassembled WGS sequence"/>
</dbReference>
<keyword evidence="5" id="KW-0812">Transmembrane</keyword>
<dbReference type="SUPFAM" id="SSF48264">
    <property type="entry name" value="Cytochrome P450"/>
    <property type="match status" value="1"/>
</dbReference>
<comment type="caution">
    <text evidence="6">The sequence shown here is derived from an EMBL/GenBank/DDBJ whole genome shotgun (WGS) entry which is preliminary data.</text>
</comment>
<keyword evidence="5" id="KW-1133">Transmembrane helix</keyword>
<dbReference type="InterPro" id="IPR050121">
    <property type="entry name" value="Cytochrome_P450_monoxygenase"/>
</dbReference>
<keyword evidence="7" id="KW-1185">Reference proteome</keyword>